<feature type="site" description="Contributes to redox potential value" evidence="5">
    <location>
        <position position="46"/>
    </location>
</feature>
<name>A0A4D6HHK8_9EURY</name>
<evidence type="ECO:0000256" key="3">
    <source>
        <dbReference type="ARBA" id="ARBA00023157"/>
    </source>
</evidence>
<dbReference type="InterPro" id="IPR036249">
    <property type="entry name" value="Thioredoxin-like_sf"/>
</dbReference>
<feature type="active site" description="Nucleophile" evidence="5">
    <location>
        <position position="45"/>
    </location>
</feature>
<keyword evidence="3 6" id="KW-1015">Disulfide bond</keyword>
<dbReference type="PIRSF" id="PIRSF000077">
    <property type="entry name" value="Thioredoxin"/>
    <property type="match status" value="1"/>
</dbReference>
<dbReference type="GeneID" id="39849991"/>
<feature type="region of interest" description="Disordered" evidence="7">
    <location>
        <begin position="1"/>
        <end position="20"/>
    </location>
</feature>
<feature type="site" description="Deprotonates C-terminal active site Cys" evidence="5">
    <location>
        <position position="39"/>
    </location>
</feature>
<dbReference type="InterPro" id="IPR013766">
    <property type="entry name" value="Thioredoxin_domain"/>
</dbReference>
<dbReference type="FunFam" id="3.40.30.10:FF:000001">
    <property type="entry name" value="Thioredoxin"/>
    <property type="match status" value="1"/>
</dbReference>
<dbReference type="AlphaFoldDB" id="A0A4D6HHK8"/>
<dbReference type="Proteomes" id="UP000296822">
    <property type="component" value="Chromosome"/>
</dbReference>
<feature type="active site" description="Nucleophile" evidence="5">
    <location>
        <position position="48"/>
    </location>
</feature>
<dbReference type="CDD" id="cd02947">
    <property type="entry name" value="TRX_family"/>
    <property type="match status" value="1"/>
</dbReference>
<evidence type="ECO:0000256" key="2">
    <source>
        <dbReference type="ARBA" id="ARBA00022982"/>
    </source>
</evidence>
<dbReference type="SUPFAM" id="SSF52833">
    <property type="entry name" value="Thioredoxin-like"/>
    <property type="match status" value="1"/>
</dbReference>
<protein>
    <submittedName>
        <fullName evidence="9">Thioredoxin</fullName>
    </submittedName>
</protein>
<dbReference type="GO" id="GO:0015035">
    <property type="term" value="F:protein-disulfide reductase activity"/>
    <property type="evidence" value="ECO:0007669"/>
    <property type="project" value="InterPro"/>
</dbReference>
<dbReference type="GO" id="GO:0005737">
    <property type="term" value="C:cytoplasm"/>
    <property type="evidence" value="ECO:0007669"/>
    <property type="project" value="TreeGrafter"/>
</dbReference>
<evidence type="ECO:0000256" key="1">
    <source>
        <dbReference type="ARBA" id="ARBA00022448"/>
    </source>
</evidence>
<dbReference type="NCBIfam" id="TIGR01068">
    <property type="entry name" value="thioredoxin"/>
    <property type="match status" value="1"/>
</dbReference>
<keyword evidence="1" id="KW-0813">Transport</keyword>
<dbReference type="KEGG" id="nbg:DV706_01955"/>
<keyword evidence="4 6" id="KW-0676">Redox-active center</keyword>
<dbReference type="PROSITE" id="PS00194">
    <property type="entry name" value="THIOREDOXIN_1"/>
    <property type="match status" value="1"/>
</dbReference>
<feature type="domain" description="Thioredoxin" evidence="8">
    <location>
        <begin position="1"/>
        <end position="119"/>
    </location>
</feature>
<evidence type="ECO:0000313" key="9">
    <source>
        <dbReference type="EMBL" id="QCC53353.1"/>
    </source>
</evidence>
<reference evidence="9 10" key="1">
    <citation type="journal article" date="2019" name="Nat. Commun.">
        <title>A new type of DNA phosphorothioation-based antiviral system in archaea.</title>
        <authorList>
            <person name="Xiong L."/>
            <person name="Liu S."/>
            <person name="Chen S."/>
            <person name="Xiao Y."/>
            <person name="Zhu B."/>
            <person name="Gao Y."/>
            <person name="Zhang Y."/>
            <person name="Chen B."/>
            <person name="Luo J."/>
            <person name="Deng Z."/>
            <person name="Chen X."/>
            <person name="Wang L."/>
            <person name="Chen S."/>
        </authorList>
    </citation>
    <scope>NUCLEOTIDE SEQUENCE [LARGE SCALE GENOMIC DNA]</scope>
    <source>
        <strain evidence="9 10">JCM 10635</strain>
    </source>
</reference>
<organism evidence="9 10">
    <name type="scientific">Natronorubrum bangense</name>
    <dbReference type="NCBI Taxonomy" id="61858"/>
    <lineage>
        <taxon>Archaea</taxon>
        <taxon>Methanobacteriati</taxon>
        <taxon>Methanobacteriota</taxon>
        <taxon>Stenosarchaea group</taxon>
        <taxon>Halobacteria</taxon>
        <taxon>Halobacteriales</taxon>
        <taxon>Natrialbaceae</taxon>
        <taxon>Natronorubrum</taxon>
    </lineage>
</organism>
<gene>
    <name evidence="9" type="primary">trxA</name>
    <name evidence="9" type="ORF">DV706_01955</name>
</gene>
<evidence type="ECO:0000256" key="5">
    <source>
        <dbReference type="PIRSR" id="PIRSR000077-1"/>
    </source>
</evidence>
<evidence type="ECO:0000256" key="4">
    <source>
        <dbReference type="ARBA" id="ARBA00023284"/>
    </source>
</evidence>
<feature type="site" description="Contributes to redox potential value" evidence="5">
    <location>
        <position position="47"/>
    </location>
</feature>
<feature type="disulfide bond" description="Redox-active" evidence="6">
    <location>
        <begin position="45"/>
        <end position="48"/>
    </location>
</feature>
<dbReference type="Pfam" id="PF00085">
    <property type="entry name" value="Thioredoxin"/>
    <property type="match status" value="1"/>
</dbReference>
<dbReference type="PRINTS" id="PR00421">
    <property type="entry name" value="THIOREDOXIN"/>
</dbReference>
<evidence type="ECO:0000313" key="10">
    <source>
        <dbReference type="Proteomes" id="UP000296822"/>
    </source>
</evidence>
<sequence>MATDAHSGSPGQSPDEPVHIESESHLEDVVNDYDVVLVDFFATWCGPCQMLEPVLEGLADETDAVIAKVDVDELQQLAGTYGVRGVPTLVLFANGEQAEQHTGALPADRLRDMIEGYTSE</sequence>
<evidence type="ECO:0000256" key="7">
    <source>
        <dbReference type="SAM" id="MobiDB-lite"/>
    </source>
</evidence>
<dbReference type="PANTHER" id="PTHR45663:SF11">
    <property type="entry name" value="GEO12009P1"/>
    <property type="match status" value="1"/>
</dbReference>
<keyword evidence="2" id="KW-0249">Electron transport</keyword>
<dbReference type="RefSeq" id="WP_006066838.1">
    <property type="nucleotide sequence ID" value="NZ_CP031305.1"/>
</dbReference>
<evidence type="ECO:0000259" key="8">
    <source>
        <dbReference type="PROSITE" id="PS51352"/>
    </source>
</evidence>
<dbReference type="PANTHER" id="PTHR45663">
    <property type="entry name" value="GEO12009P1"/>
    <property type="match status" value="1"/>
</dbReference>
<dbReference type="PROSITE" id="PS51352">
    <property type="entry name" value="THIOREDOXIN_2"/>
    <property type="match status" value="1"/>
</dbReference>
<accession>A0A4D6HHK8</accession>
<dbReference type="InterPro" id="IPR005746">
    <property type="entry name" value="Thioredoxin"/>
</dbReference>
<dbReference type="Gene3D" id="3.40.30.10">
    <property type="entry name" value="Glutaredoxin"/>
    <property type="match status" value="1"/>
</dbReference>
<dbReference type="EMBL" id="CP031305">
    <property type="protein sequence ID" value="QCC53353.1"/>
    <property type="molecule type" value="Genomic_DNA"/>
</dbReference>
<proteinExistence type="predicted"/>
<dbReference type="InterPro" id="IPR017937">
    <property type="entry name" value="Thioredoxin_CS"/>
</dbReference>
<evidence type="ECO:0000256" key="6">
    <source>
        <dbReference type="PIRSR" id="PIRSR000077-4"/>
    </source>
</evidence>